<evidence type="ECO:0000313" key="1">
    <source>
        <dbReference type="EMBL" id="CCD26487.1"/>
    </source>
</evidence>
<keyword evidence="2" id="KW-1185">Reference proteome</keyword>
<sequence length="275" mass="31562">MLELRYVLGRPQLGIQPILLSSKIVRPLSYTKGIGLKQISPILSRLSSRRYVTRTNSNCNSGVKSKESTIDPKLNKEYPGFKKIFLLGIIGTVIFVEAVRSLDRNKPKTYSNEEFDNVMSGLRRKTTMFNEGDLDIQFFLSNDTKEVEKLKNQYGGSVIILNPLDVAEYYRMNPNDQYEPLLNEIYDQFKDESYIEHLPLGMLVMLIGRYMNDGFKLGNNHSKIIIVNFPKDIKDAIKFENEIAVVSKILIPKDSELINTDICKYYEGVDKVEKI</sequence>
<dbReference type="EMBL" id="HE580274">
    <property type="protein sequence ID" value="CCD26487.1"/>
    <property type="molecule type" value="Genomic_DNA"/>
</dbReference>
<dbReference type="AlphaFoldDB" id="G0WFC6"/>
<evidence type="ECO:0008006" key="3">
    <source>
        <dbReference type="Google" id="ProtNLM"/>
    </source>
</evidence>
<dbReference type="RefSeq" id="XP_003671730.1">
    <property type="nucleotide sequence ID" value="XM_003671682.1"/>
</dbReference>
<evidence type="ECO:0000313" key="2">
    <source>
        <dbReference type="Proteomes" id="UP000000689"/>
    </source>
</evidence>
<reference evidence="1 2" key="1">
    <citation type="journal article" date="2011" name="Proc. Natl. Acad. Sci. U.S.A.">
        <title>Evolutionary erosion of yeast sex chromosomes by mating-type switching accidents.</title>
        <authorList>
            <person name="Gordon J.L."/>
            <person name="Armisen D."/>
            <person name="Proux-Wera E."/>
            <person name="Oheigeartaigh S.S."/>
            <person name="Byrne K.P."/>
            <person name="Wolfe K.H."/>
        </authorList>
    </citation>
    <scope>NUCLEOTIDE SEQUENCE [LARGE SCALE GENOMIC DNA]</scope>
    <source>
        <strain evidence="2">ATCC 10597 / BCRC 20456 / CBS 421 / NBRC 0211 / NRRL Y-12639</strain>
    </source>
</reference>
<dbReference type="HOGENOM" id="CLU_090420_0_0_1"/>
<dbReference type="OMA" id="RVAIFPQ"/>
<dbReference type="Proteomes" id="UP000000689">
    <property type="component" value="Chromosome 8"/>
</dbReference>
<protein>
    <recommendedName>
        <fullName evidence="3">Altered inheritance of mitochondria protein 36, mitochondrial</fullName>
    </recommendedName>
</protein>
<dbReference type="OrthoDB" id="4081130at2759"/>
<dbReference type="GeneID" id="11496018"/>
<proteinExistence type="predicted"/>
<dbReference type="KEGG" id="ndi:NDAI_0H03140"/>
<dbReference type="eggNOG" id="ENOG502S2G9">
    <property type="taxonomic scope" value="Eukaryota"/>
</dbReference>
<gene>
    <name evidence="1" type="primary">NDAI0H03140</name>
    <name evidence="1" type="ordered locus">NDAI_0H03140</name>
</gene>
<accession>G0WFC6</accession>
<name>G0WFC6_NAUDC</name>
<organism evidence="1 2">
    <name type="scientific">Naumovozyma dairenensis (strain ATCC 10597 / BCRC 20456 / CBS 421 / NBRC 0211 / NRRL Y-12639)</name>
    <name type="common">Saccharomyces dairenensis</name>
    <dbReference type="NCBI Taxonomy" id="1071378"/>
    <lineage>
        <taxon>Eukaryota</taxon>
        <taxon>Fungi</taxon>
        <taxon>Dikarya</taxon>
        <taxon>Ascomycota</taxon>
        <taxon>Saccharomycotina</taxon>
        <taxon>Saccharomycetes</taxon>
        <taxon>Saccharomycetales</taxon>
        <taxon>Saccharomycetaceae</taxon>
        <taxon>Naumovozyma</taxon>
    </lineage>
</organism>